<gene>
    <name evidence="2" type="ORF">DFR37_1266</name>
</gene>
<reference evidence="2 3" key="1">
    <citation type="submission" date="2018-06" db="EMBL/GenBank/DDBJ databases">
        <title>Genomic Encyclopedia of Type Strains, Phase IV (KMG-IV): sequencing the most valuable type-strain genomes for metagenomic binning, comparative biology and taxonomic classification.</title>
        <authorList>
            <person name="Goeker M."/>
        </authorList>
    </citation>
    <scope>NUCLEOTIDE SEQUENCE [LARGE SCALE GENOMIC DNA]</scope>
    <source>
        <strain evidence="2 3">DSM 25520</strain>
    </source>
</reference>
<feature type="transmembrane region" description="Helical" evidence="1">
    <location>
        <begin position="12"/>
        <end position="33"/>
    </location>
</feature>
<keyword evidence="1" id="KW-0812">Transmembrane</keyword>
<comment type="caution">
    <text evidence="2">The sequence shown here is derived from an EMBL/GenBank/DDBJ whole genome shotgun (WGS) entry which is preliminary data.</text>
</comment>
<evidence type="ECO:0000313" key="3">
    <source>
        <dbReference type="Proteomes" id="UP000253628"/>
    </source>
</evidence>
<feature type="transmembrane region" description="Helical" evidence="1">
    <location>
        <begin position="39"/>
        <end position="58"/>
    </location>
</feature>
<protein>
    <submittedName>
        <fullName evidence="2">Uncharacterized protein</fullName>
    </submittedName>
</protein>
<evidence type="ECO:0000256" key="1">
    <source>
        <dbReference type="SAM" id="Phobius"/>
    </source>
</evidence>
<dbReference type="Proteomes" id="UP000253628">
    <property type="component" value="Unassembled WGS sequence"/>
</dbReference>
<evidence type="ECO:0000313" key="2">
    <source>
        <dbReference type="EMBL" id="RBP33615.1"/>
    </source>
</evidence>
<name>A0A366GXZ6_9BURK</name>
<sequence>MFRLLIKAGIPFFIPTAALLLAGTAFLFWGSPLSNSTRFIAFAIFGFLGLCALCLKFYMPDPTGSILFARNGFRGLKLHLLADGKKFIGSRKVFETAIRTAIELGATSVVMDSPLLADSQSSNTTTKLINRTLKQQGIDRTVTVSPVHAWSIVESAGFEPYLKYYGQPGTLPLLRNNRYSLLSRTIVIEFLDT</sequence>
<accession>A0A366GXZ6</accession>
<proteinExistence type="predicted"/>
<keyword evidence="3" id="KW-1185">Reference proteome</keyword>
<keyword evidence="1" id="KW-0472">Membrane</keyword>
<dbReference type="EMBL" id="QNRQ01000026">
    <property type="protein sequence ID" value="RBP33615.1"/>
    <property type="molecule type" value="Genomic_DNA"/>
</dbReference>
<dbReference type="AlphaFoldDB" id="A0A366GXZ6"/>
<keyword evidence="1" id="KW-1133">Transmembrane helix</keyword>
<organism evidence="2 3">
    <name type="scientific">Eoetvoesiella caeni</name>
    <dbReference type="NCBI Taxonomy" id="645616"/>
    <lineage>
        <taxon>Bacteria</taxon>
        <taxon>Pseudomonadati</taxon>
        <taxon>Pseudomonadota</taxon>
        <taxon>Betaproteobacteria</taxon>
        <taxon>Burkholderiales</taxon>
        <taxon>Alcaligenaceae</taxon>
        <taxon>Eoetvoesiella</taxon>
    </lineage>
</organism>